<feature type="transmembrane region" description="Helical" evidence="1">
    <location>
        <begin position="21"/>
        <end position="38"/>
    </location>
</feature>
<keyword evidence="1" id="KW-1133">Transmembrane helix</keyword>
<dbReference type="GeneID" id="80820940"/>
<feature type="transmembrane region" description="Helical" evidence="1">
    <location>
        <begin position="44"/>
        <end position="63"/>
    </location>
</feature>
<organism evidence="2 3">
    <name type="scientific">Marinovum algicola</name>
    <dbReference type="NCBI Taxonomy" id="42444"/>
    <lineage>
        <taxon>Bacteria</taxon>
        <taxon>Pseudomonadati</taxon>
        <taxon>Pseudomonadota</taxon>
        <taxon>Alphaproteobacteria</taxon>
        <taxon>Rhodobacterales</taxon>
        <taxon>Roseobacteraceae</taxon>
        <taxon>Marinovum</taxon>
    </lineage>
</organism>
<name>A0A975ZQV6_9RHOB</name>
<comment type="caution">
    <text evidence="2">The sequence shown here is derived from an EMBL/GenBank/DDBJ whole genome shotgun (WGS) entry which is preliminary data.</text>
</comment>
<reference evidence="2 3" key="1">
    <citation type="submission" date="2016-10" db="EMBL/GenBank/DDBJ databases">
        <authorList>
            <person name="Varghese N."/>
            <person name="Submissions S."/>
        </authorList>
    </citation>
    <scope>NUCLEOTIDE SEQUENCE [LARGE SCALE GENOMIC DNA]</scope>
    <source>
        <strain evidence="2 3">FF3</strain>
    </source>
</reference>
<keyword evidence="1" id="KW-0812">Transmembrane</keyword>
<accession>A0A975ZQV6</accession>
<keyword evidence="3" id="KW-1185">Reference proteome</keyword>
<gene>
    <name evidence="2" type="ORF">SAMN04487940_13019</name>
</gene>
<evidence type="ECO:0008006" key="4">
    <source>
        <dbReference type="Google" id="ProtNLM"/>
    </source>
</evidence>
<dbReference type="EMBL" id="FNYY01000030">
    <property type="protein sequence ID" value="SEK09535.1"/>
    <property type="molecule type" value="Genomic_DNA"/>
</dbReference>
<dbReference type="Proteomes" id="UP000182932">
    <property type="component" value="Unassembled WGS sequence"/>
</dbReference>
<dbReference type="AlphaFoldDB" id="A0A975ZQV6"/>
<dbReference type="RefSeq" id="WP_244526604.1">
    <property type="nucleotide sequence ID" value="NZ_FNYY01000030.1"/>
</dbReference>
<keyword evidence="1" id="KW-0472">Membrane</keyword>
<sequence length="74" mass="8338">MPDNLKRLVNIRSPFFAPRGRRVIVTAAVLGWAVFELVTGSPGWALLFGAAGAWCYYEFFLVFDPDNYKDHDNG</sequence>
<evidence type="ECO:0000313" key="2">
    <source>
        <dbReference type="EMBL" id="SEK09535.1"/>
    </source>
</evidence>
<evidence type="ECO:0000313" key="3">
    <source>
        <dbReference type="Proteomes" id="UP000182932"/>
    </source>
</evidence>
<proteinExistence type="predicted"/>
<protein>
    <recommendedName>
        <fullName evidence="4">DUF3329 domain-containing protein</fullName>
    </recommendedName>
</protein>
<evidence type="ECO:0000256" key="1">
    <source>
        <dbReference type="SAM" id="Phobius"/>
    </source>
</evidence>